<name>A0A8C4ER00_DICLA</name>
<dbReference type="Ensembl" id="ENSDLAT00005022659.2">
    <property type="protein sequence ID" value="ENSDLAP00005021159.2"/>
    <property type="gene ID" value="ENSDLAG00005009799.2"/>
</dbReference>
<reference evidence="1" key="2">
    <citation type="submission" date="2025-09" db="UniProtKB">
        <authorList>
            <consortium name="Ensembl"/>
        </authorList>
    </citation>
    <scope>IDENTIFICATION</scope>
</reference>
<dbReference type="Proteomes" id="UP000694389">
    <property type="component" value="Unassembled WGS sequence"/>
</dbReference>
<organism evidence="1 2">
    <name type="scientific">Dicentrarchus labrax</name>
    <name type="common">European seabass</name>
    <name type="synonym">Morone labrax</name>
    <dbReference type="NCBI Taxonomy" id="13489"/>
    <lineage>
        <taxon>Eukaryota</taxon>
        <taxon>Metazoa</taxon>
        <taxon>Chordata</taxon>
        <taxon>Craniata</taxon>
        <taxon>Vertebrata</taxon>
        <taxon>Euteleostomi</taxon>
        <taxon>Actinopterygii</taxon>
        <taxon>Neopterygii</taxon>
        <taxon>Teleostei</taxon>
        <taxon>Neoteleostei</taxon>
        <taxon>Acanthomorphata</taxon>
        <taxon>Eupercaria</taxon>
        <taxon>Moronidae</taxon>
        <taxon>Dicentrarchus</taxon>
    </lineage>
</organism>
<accession>A0A8C4ER00</accession>
<dbReference type="GeneTree" id="ENSGT00940000176953"/>
<proteinExistence type="predicted"/>
<evidence type="ECO:0000313" key="1">
    <source>
        <dbReference type="Ensembl" id="ENSDLAP00005021159.2"/>
    </source>
</evidence>
<keyword evidence="2" id="KW-1185">Reference proteome</keyword>
<reference evidence="1" key="1">
    <citation type="submission" date="2025-08" db="UniProtKB">
        <authorList>
            <consortium name="Ensembl"/>
        </authorList>
    </citation>
    <scope>IDENTIFICATION</scope>
</reference>
<dbReference type="AlphaFoldDB" id="A0A8C4ER00"/>
<sequence>MFVFTFKNASLVFKIFQNHYIFKGLNNKKHTTNDNDFIYLYIYLSFSIGAPRTAVYNFVRCNPEGDKANCVTQQSPEMAWSPDLPAKLPASTAQYLILQINAYFKNRNADAALDPLPWLAQLLQCNLCLCVSLCAFMRCVCV</sequence>
<evidence type="ECO:0000313" key="2">
    <source>
        <dbReference type="Proteomes" id="UP000694389"/>
    </source>
</evidence>
<protein>
    <submittedName>
        <fullName evidence="1">Uncharacterized protein</fullName>
    </submittedName>
</protein>